<dbReference type="AlphaFoldDB" id="A0AAV2FPE4"/>
<dbReference type="Pfam" id="PF03081">
    <property type="entry name" value="Exo70_C"/>
    <property type="match status" value="1"/>
</dbReference>
<protein>
    <recommendedName>
        <fullName evidence="3">Exocyst complex subunit Exo70 C-terminal domain-containing protein</fullName>
    </recommendedName>
</protein>
<feature type="domain" description="Exocyst complex subunit Exo70 C-terminal" evidence="3">
    <location>
        <begin position="21"/>
        <end position="51"/>
    </location>
</feature>
<evidence type="ECO:0000313" key="4">
    <source>
        <dbReference type="EMBL" id="CAL1399789.1"/>
    </source>
</evidence>
<dbReference type="GO" id="GO:0000145">
    <property type="term" value="C:exocyst"/>
    <property type="evidence" value="ECO:0007669"/>
    <property type="project" value="InterPro"/>
</dbReference>
<organism evidence="4 5">
    <name type="scientific">Linum trigynum</name>
    <dbReference type="NCBI Taxonomy" id="586398"/>
    <lineage>
        <taxon>Eukaryota</taxon>
        <taxon>Viridiplantae</taxon>
        <taxon>Streptophyta</taxon>
        <taxon>Embryophyta</taxon>
        <taxon>Tracheophyta</taxon>
        <taxon>Spermatophyta</taxon>
        <taxon>Magnoliopsida</taxon>
        <taxon>eudicotyledons</taxon>
        <taxon>Gunneridae</taxon>
        <taxon>Pentapetalae</taxon>
        <taxon>rosids</taxon>
        <taxon>fabids</taxon>
        <taxon>Malpighiales</taxon>
        <taxon>Linaceae</taxon>
        <taxon>Linum</taxon>
    </lineage>
</organism>
<evidence type="ECO:0000313" key="5">
    <source>
        <dbReference type="Proteomes" id="UP001497516"/>
    </source>
</evidence>
<dbReference type="InterPro" id="IPR046364">
    <property type="entry name" value="Exo70_C"/>
</dbReference>
<dbReference type="SUPFAM" id="SSF74788">
    <property type="entry name" value="Cullin repeat-like"/>
    <property type="match status" value="1"/>
</dbReference>
<name>A0AAV2FPE4_9ROSI</name>
<dbReference type="Proteomes" id="UP001497516">
    <property type="component" value="Chromosome 7"/>
</dbReference>
<dbReference type="InterPro" id="IPR016159">
    <property type="entry name" value="Cullin_repeat-like_dom_sf"/>
</dbReference>
<dbReference type="GO" id="GO:0006887">
    <property type="term" value="P:exocytosis"/>
    <property type="evidence" value="ECO:0007669"/>
    <property type="project" value="InterPro"/>
</dbReference>
<evidence type="ECO:0000259" key="3">
    <source>
        <dbReference type="Pfam" id="PF03081"/>
    </source>
</evidence>
<sequence length="70" mass="8038">MQKEEGYFFFLLERRLEFPDAAVEEVYGNQSSWVVPDSRLRDEIKISVARKRTVGFTSDVGRVEHSGSGK</sequence>
<keyword evidence="5" id="KW-1185">Reference proteome</keyword>
<accession>A0AAV2FPE4</accession>
<dbReference type="GO" id="GO:0005546">
    <property type="term" value="F:phosphatidylinositol-4,5-bisphosphate binding"/>
    <property type="evidence" value="ECO:0007669"/>
    <property type="project" value="InterPro"/>
</dbReference>
<gene>
    <name evidence="4" type="ORF">LTRI10_LOCUS39959</name>
</gene>
<dbReference type="EMBL" id="OZ034820">
    <property type="protein sequence ID" value="CAL1399789.1"/>
    <property type="molecule type" value="Genomic_DNA"/>
</dbReference>
<dbReference type="Gene3D" id="1.20.1280.170">
    <property type="entry name" value="Exocyst complex component Exo70"/>
    <property type="match status" value="1"/>
</dbReference>
<proteinExistence type="inferred from homology"/>
<keyword evidence="2" id="KW-0813">Transport</keyword>
<reference evidence="4 5" key="1">
    <citation type="submission" date="2024-04" db="EMBL/GenBank/DDBJ databases">
        <authorList>
            <person name="Fracassetti M."/>
        </authorList>
    </citation>
    <scope>NUCLEOTIDE SEQUENCE [LARGE SCALE GENOMIC DNA]</scope>
</reference>
<comment type="similarity">
    <text evidence="1">Belongs to the EXO70 family.</text>
</comment>
<evidence type="ECO:0000256" key="2">
    <source>
        <dbReference type="ARBA" id="ARBA00022448"/>
    </source>
</evidence>
<evidence type="ECO:0000256" key="1">
    <source>
        <dbReference type="ARBA" id="ARBA00006756"/>
    </source>
</evidence>